<name>N0BCR3_9HYPH</name>
<proteinExistence type="predicted"/>
<dbReference type="AlphaFoldDB" id="N0BCR3"/>
<reference evidence="2 3" key="1">
    <citation type="journal article" date="2013" name="Genome Announc.">
        <title>Genome sequences for three denitrifying bacterial strains isolated from a uranium- and nitrate-contaminated subsurface environment.</title>
        <authorList>
            <person name="Venkatramanan R."/>
            <person name="Prakash O."/>
            <person name="Woyke T."/>
            <person name="Chain P."/>
            <person name="Goodwin L.A."/>
            <person name="Watson D."/>
            <person name="Brooks S."/>
            <person name="Kostka J.E."/>
            <person name="Green S.J."/>
        </authorList>
    </citation>
    <scope>NUCLEOTIDE SEQUENCE [LARGE SCALE GENOMIC DNA]</scope>
    <source>
        <strain evidence="2 3">1NES1</strain>
    </source>
</reference>
<dbReference type="eggNOG" id="ENOG5032SWI">
    <property type="taxonomic scope" value="Bacteria"/>
</dbReference>
<feature type="region of interest" description="Disordered" evidence="1">
    <location>
        <begin position="196"/>
        <end position="231"/>
    </location>
</feature>
<evidence type="ECO:0000313" key="3">
    <source>
        <dbReference type="Proteomes" id="UP000005952"/>
    </source>
</evidence>
<keyword evidence="3" id="KW-1185">Reference proteome</keyword>
<dbReference type="Proteomes" id="UP000005952">
    <property type="component" value="Chromosome"/>
</dbReference>
<dbReference type="EMBL" id="CP005587">
    <property type="protein sequence ID" value="AGK58326.1"/>
    <property type="molecule type" value="Genomic_DNA"/>
</dbReference>
<dbReference type="KEGG" id="hdt:HYPDE_33268"/>
<sequence>MLITSIGREALAASPPKIGCLSGFVYRDAKNGDGVCVTPEERAAAKTQNVNARNHTTPSGACKSGFVWRDAWDGDGVCVTPAERAAAKVQNQKDAMRSQYAGVAVPVQPAPPPAKPRPPNPVYLCKSGFVWRDAKDGDGICVTPTERAIAKQQNANAASRTTPSGGCKSGFVWRDAWDGDGTCVTPAERSAAKLQNIKSASRSNGIAGAGTPPPVAEPKPSKHTDADGDGNKTNCKSSFVWRDPQNNDFICVTRTERALTQKQNAEAAQHTTESGGCRPGYVWREAWDGDVTCVTKGERALALAQNALQGLRSTGGDGGMEQANSPSRCKPGFVPRNAGKSDVVCVTRAERKIAWRQNENGPNNATASGGCRSGYVWRDAWDGDGVCVTPTERSEAKAQNARDAQNVAN</sequence>
<accession>N0BCR3</accession>
<evidence type="ECO:0000313" key="2">
    <source>
        <dbReference type="EMBL" id="AGK58326.1"/>
    </source>
</evidence>
<dbReference type="STRING" id="670307.HYPDE_33268"/>
<gene>
    <name evidence="2" type="ORF">HYPDE_33268</name>
</gene>
<feature type="compositionally biased region" description="Basic and acidic residues" evidence="1">
    <location>
        <begin position="219"/>
        <end position="230"/>
    </location>
</feature>
<evidence type="ECO:0000256" key="1">
    <source>
        <dbReference type="SAM" id="MobiDB-lite"/>
    </source>
</evidence>
<organism evidence="2 3">
    <name type="scientific">Hyphomicrobium denitrificans 1NES1</name>
    <dbReference type="NCBI Taxonomy" id="670307"/>
    <lineage>
        <taxon>Bacteria</taxon>
        <taxon>Pseudomonadati</taxon>
        <taxon>Pseudomonadota</taxon>
        <taxon>Alphaproteobacteria</taxon>
        <taxon>Hyphomicrobiales</taxon>
        <taxon>Hyphomicrobiaceae</taxon>
        <taxon>Hyphomicrobium</taxon>
    </lineage>
</organism>
<protein>
    <submittedName>
        <fullName evidence="2">Membrane protein</fullName>
    </submittedName>
</protein>
<dbReference type="HOGENOM" id="CLU_672285_0_0_5"/>
<dbReference type="OrthoDB" id="7180976at2"/>